<dbReference type="CDD" id="cd02440">
    <property type="entry name" value="AdoMet_MTases"/>
    <property type="match status" value="1"/>
</dbReference>
<evidence type="ECO:0000313" key="2">
    <source>
        <dbReference type="Proteomes" id="UP000306954"/>
    </source>
</evidence>
<comment type="caution">
    <text evidence="1">The sequence shown here is derived from an EMBL/GenBank/DDBJ whole genome shotgun (WGS) entry which is preliminary data.</text>
</comment>
<sequence length="390" mass="44355">MEEQTEQTKKEYINNASALLAQIQSASTKQVQQSPSLYYYNEYKAATEPLTTAAQQSFPYNPEYQLRPIDAGYRQTTLNNDNEIEKLNGRHPIDLANIKYDDKVYVIPQGESENLRLNREHELFKFIIGGLWWGPLSEVVSRTTRAGKKGVIGDWGAGTGIWAMELAQQFPGADTHGNDIQCITPIKGRQVPRNCFYRCVDITKDLTLAYQPESFDAIQIRCLYAAIQDYPALLKDTLPLLRPGGMLLLMEPKWTTVSRSTTAGPCCRTLATWIEQLFVEKGLDPGLDGDRLETYVRASGEFDEVKSKVFHARIGAWPAYSGVDLPNRHVAHLFADDLLNLFRSFIPIFLKRGYYEPDINNIIARAAKETTLTKYRIVEELHYTYAIKRQ</sequence>
<dbReference type="Gene3D" id="3.40.50.150">
    <property type="entry name" value="Vaccinia Virus protein VP39"/>
    <property type="match status" value="1"/>
</dbReference>
<proteinExistence type="predicted"/>
<dbReference type="InterPro" id="IPR029063">
    <property type="entry name" value="SAM-dependent_MTases_sf"/>
</dbReference>
<dbReference type="Pfam" id="PF13489">
    <property type="entry name" value="Methyltransf_23"/>
    <property type="match status" value="1"/>
</dbReference>
<evidence type="ECO:0000313" key="1">
    <source>
        <dbReference type="EMBL" id="TIB08635.1"/>
    </source>
</evidence>
<dbReference type="AlphaFoldDB" id="A0A4T0HZ69"/>
<reference evidence="1 2" key="1">
    <citation type="submission" date="2019-03" db="EMBL/GenBank/DDBJ databases">
        <title>Sequencing 23 genomes of Wallemia ichthyophaga.</title>
        <authorList>
            <person name="Gostincar C."/>
        </authorList>
    </citation>
    <scope>NUCLEOTIDE SEQUENCE [LARGE SCALE GENOMIC DNA]</scope>
    <source>
        <strain evidence="1 2">EXF-8621</strain>
    </source>
</reference>
<gene>
    <name evidence="1" type="ORF">E3P90_03613</name>
</gene>
<accession>A0A4T0HZ69</accession>
<name>A0A4T0HZ69_WALIC</name>
<dbReference type="Proteomes" id="UP000306954">
    <property type="component" value="Unassembled WGS sequence"/>
</dbReference>
<dbReference type="OMA" id="ETEWSYS"/>
<evidence type="ECO:0008006" key="3">
    <source>
        <dbReference type="Google" id="ProtNLM"/>
    </source>
</evidence>
<dbReference type="SUPFAM" id="SSF53335">
    <property type="entry name" value="S-adenosyl-L-methionine-dependent methyltransferases"/>
    <property type="match status" value="1"/>
</dbReference>
<protein>
    <recommendedName>
        <fullName evidence="3">Methyltransferase domain-containing protein</fullName>
    </recommendedName>
</protein>
<dbReference type="EMBL" id="SPOF01000055">
    <property type="protein sequence ID" value="TIB08635.1"/>
    <property type="molecule type" value="Genomic_DNA"/>
</dbReference>
<organism evidence="1 2">
    <name type="scientific">Wallemia ichthyophaga</name>
    <dbReference type="NCBI Taxonomy" id="245174"/>
    <lineage>
        <taxon>Eukaryota</taxon>
        <taxon>Fungi</taxon>
        <taxon>Dikarya</taxon>
        <taxon>Basidiomycota</taxon>
        <taxon>Wallemiomycotina</taxon>
        <taxon>Wallemiomycetes</taxon>
        <taxon>Wallemiales</taxon>
        <taxon>Wallemiaceae</taxon>
        <taxon>Wallemia</taxon>
    </lineage>
</organism>